<keyword evidence="3" id="KW-0677">Repeat</keyword>
<evidence type="ECO:0000256" key="4">
    <source>
        <dbReference type="ARBA" id="ARBA00022989"/>
    </source>
</evidence>
<sequence length="1406" mass="154928">MRATCMPLIQLNHHKKYYSRRSSQRRSHGKSVFCSHLGFLTEPQDVVAKKNQTVWLDCRGDGEGGPVNVTWHRRPLGRPLDQPGEAIVNDTRRYLLHTNGTLKILSFRPHRPRGGDEGTYWCLVKSPAGAIRSKDAHVQAAALPKFTVQPSPTQAVVGGVARFQCYTQNAVPPASISWEKDRLPLPPSDRFVQLPSGVLQIHKVQQNDTGRYRCVASNMLRERRSQLADLTVTSAPVEEQEPRIETKPLNLTVLAHQDVYMECVATGNPAPTMSWSRKNGKIGSNGVQFINGNLRLQDVTVDKSDTYVCSANKPRTRIRQTANATLTVVEPPTVEKGPVDMDDIVTAKTARLPCEIRGTPTPTIEWLHNGEQVYWNGRIEKHEKELVITSVVTSDGGMYQCVGYNEYGMVYAYARLTIKVESDSPDPPQNIQLITKSSTEILVRWTPSVSKSPIIAYTIHYLQTEGNNKEEKKPVNVSQTEYLVTDLLPNTNYTFYMSAYTKEAASKMHSQQVVARTMEGVPKAAPTLSLSSRSPYSIDVGWQPLSREDSQGQIIKYKVEYRMEKDKDLERAQEVQGWLTQHEIKGLEPDTTYQVCVAAATRIGYGPCSRHISQKTMKQNEREVLREPVVTVLALNSTAIQIYWDMPSLSPDEKILGYKLEYTGEDEILHGPIALPSNLNSFRLGSLMPDTSYEVKLFAWNEKGDSPRATQLIKTMESSVHVVPPVLSPMPPSNVKPSALNATSVNVTWSKPRMTTVETVYYTVRFNPTNLQNATLVEYIRSNTTSLIVNDLKPYTRYEFAVKSHGRQGTESKYTNAAICQTKEGKPGPPSEVEVKLLSSESGAAVFVQWGPPMETNGQLKEFIILYVPSDSSLPDADWSSVKTTADQRSATVNNLKYRTEYFFKMRASTEVGPGPASDPQNVFTLPPLPGEKTTTGGGIVDSEGTRPEKRESMVTGIVVGVAIAVVCIMICAIILLCRDPERRARLCCFGRDRHPPHGTRNDHGHRRNGNIPNGHVRGQDDLYELDCYTPMLTALPPNPEVDAKGPSEEVEKRLNGHVNGIVIMNGKLLANGKVISKRPDRPGGKPKHLNGHTKPAGGGHPKTQVPKIDRQGDEEAWNGTRNGVNGIMMSIPIPKHSSFHEPSYLDLDDGPDQDCPLQTPDRACIELDIPLHTGIGDDQGDSEQAPEAVDSGHPSSYSSSHGDEEDPLQADPLNGEDSSNSGQPTTSPHSTPEDVTVTTDAGSTDDVWQPRTPTDGRNDTDDVRVSPNSPSSPSNSLQSKVQSWSQGLHTSQGDGAPPSPPPIPGQTGQQGNLPAQRHRPSVWDEPRSHTHDRPDGEPVHSSTEPRRQEKPNSDGQPVPAGAGDGQASGHNLPHELSKSPARRVPLTHGNSHNGTDRLHGIDYEV</sequence>
<reference evidence="13" key="1">
    <citation type="submission" date="2025-08" db="UniProtKB">
        <authorList>
            <consortium name="RefSeq"/>
        </authorList>
    </citation>
    <scope>IDENTIFICATION</scope>
    <source>
        <tissue evidence="13">Gonad</tissue>
    </source>
</reference>
<evidence type="ECO:0000256" key="5">
    <source>
        <dbReference type="ARBA" id="ARBA00023136"/>
    </source>
</evidence>
<feature type="domain" description="Ig-like" evidence="10">
    <location>
        <begin position="242"/>
        <end position="327"/>
    </location>
</feature>
<dbReference type="SMART" id="SM00060">
    <property type="entry name" value="FN3"/>
    <property type="match status" value="5"/>
</dbReference>
<feature type="domain" description="Fibronectin type-III" evidence="11">
    <location>
        <begin position="522"/>
        <end position="619"/>
    </location>
</feature>
<feature type="compositionally biased region" description="Polar residues" evidence="8">
    <location>
        <begin position="1217"/>
        <end position="1231"/>
    </location>
</feature>
<keyword evidence="6" id="KW-1015">Disulfide bond</keyword>
<dbReference type="GO" id="GO:0098609">
    <property type="term" value="P:cell-cell adhesion"/>
    <property type="evidence" value="ECO:0007669"/>
    <property type="project" value="TreeGrafter"/>
</dbReference>
<dbReference type="InterPro" id="IPR013783">
    <property type="entry name" value="Ig-like_fold"/>
</dbReference>
<dbReference type="PROSITE" id="PS50853">
    <property type="entry name" value="FN3"/>
    <property type="match status" value="5"/>
</dbReference>
<feature type="compositionally biased region" description="Basic and acidic residues" evidence="8">
    <location>
        <begin position="1322"/>
        <end position="1353"/>
    </location>
</feature>
<evidence type="ECO:0000259" key="10">
    <source>
        <dbReference type="PROSITE" id="PS50835"/>
    </source>
</evidence>
<feature type="domain" description="Ig-like" evidence="10">
    <location>
        <begin position="7"/>
        <end position="139"/>
    </location>
</feature>
<evidence type="ECO:0000313" key="13">
    <source>
        <dbReference type="RefSeq" id="XP_019622380.1"/>
    </source>
</evidence>
<dbReference type="FunFam" id="2.60.40.10:FF:000032">
    <property type="entry name" value="palladin isoform X1"/>
    <property type="match status" value="1"/>
</dbReference>
<evidence type="ECO:0000256" key="1">
    <source>
        <dbReference type="ARBA" id="ARBA00004167"/>
    </source>
</evidence>
<feature type="domain" description="Fibronectin type-III" evidence="11">
    <location>
        <begin position="829"/>
        <end position="928"/>
    </location>
</feature>
<dbReference type="InterPro" id="IPR013098">
    <property type="entry name" value="Ig_I-set"/>
</dbReference>
<feature type="compositionally biased region" description="Low complexity" evidence="8">
    <location>
        <begin position="1192"/>
        <end position="1201"/>
    </location>
</feature>
<evidence type="ECO:0000259" key="11">
    <source>
        <dbReference type="PROSITE" id="PS50853"/>
    </source>
</evidence>
<evidence type="ECO:0000256" key="3">
    <source>
        <dbReference type="ARBA" id="ARBA00022737"/>
    </source>
</evidence>
<feature type="domain" description="Fibronectin type-III" evidence="11">
    <location>
        <begin position="427"/>
        <end position="520"/>
    </location>
</feature>
<evidence type="ECO:0000256" key="8">
    <source>
        <dbReference type="SAM" id="MobiDB-lite"/>
    </source>
</evidence>
<feature type="transmembrane region" description="Helical" evidence="9">
    <location>
        <begin position="954"/>
        <end position="977"/>
    </location>
</feature>
<feature type="region of interest" description="Disordered" evidence="8">
    <location>
        <begin position="1077"/>
        <end position="1124"/>
    </location>
</feature>
<dbReference type="InterPro" id="IPR003598">
    <property type="entry name" value="Ig_sub2"/>
</dbReference>
<dbReference type="PANTHER" id="PTHR44170">
    <property type="entry name" value="PROTEIN SIDEKICK"/>
    <property type="match status" value="1"/>
</dbReference>
<feature type="domain" description="Fibronectin type-III" evidence="11">
    <location>
        <begin position="624"/>
        <end position="719"/>
    </location>
</feature>
<dbReference type="SUPFAM" id="SSF48726">
    <property type="entry name" value="Immunoglobulin"/>
    <property type="match status" value="4"/>
</dbReference>
<dbReference type="OrthoDB" id="438268at2759"/>
<feature type="compositionally biased region" description="Low complexity" evidence="8">
    <location>
        <begin position="1267"/>
        <end position="1277"/>
    </location>
</feature>
<dbReference type="SUPFAM" id="SSF49265">
    <property type="entry name" value="Fibronectin type III"/>
    <property type="match status" value="3"/>
</dbReference>
<feature type="domain" description="Ig-like" evidence="10">
    <location>
        <begin position="332"/>
        <end position="417"/>
    </location>
</feature>
<dbReference type="InterPro" id="IPR007110">
    <property type="entry name" value="Ig-like_dom"/>
</dbReference>
<dbReference type="Gene3D" id="2.60.40.10">
    <property type="entry name" value="Immunoglobulins"/>
    <property type="match status" value="9"/>
</dbReference>
<keyword evidence="4 9" id="KW-1133">Transmembrane helix</keyword>
<gene>
    <name evidence="13" type="primary">LOC109468562</name>
</gene>
<dbReference type="InterPro" id="IPR036116">
    <property type="entry name" value="FN3_sf"/>
</dbReference>
<feature type="region of interest" description="Disordered" evidence="8">
    <location>
        <begin position="926"/>
        <end position="948"/>
    </location>
</feature>
<keyword evidence="7" id="KW-0393">Immunoglobulin domain</keyword>
<keyword evidence="12" id="KW-1185">Reference proteome</keyword>
<comment type="subcellular location">
    <subcellularLocation>
        <location evidence="1">Membrane</location>
        <topology evidence="1">Single-pass membrane protein</topology>
    </subcellularLocation>
</comment>
<dbReference type="Pfam" id="PF13927">
    <property type="entry name" value="Ig_3"/>
    <property type="match status" value="2"/>
</dbReference>
<feature type="compositionally biased region" description="Basic and acidic residues" evidence="8">
    <location>
        <begin position="1255"/>
        <end position="1265"/>
    </location>
</feature>
<feature type="region of interest" description="Disordered" evidence="8">
    <location>
        <begin position="1173"/>
        <end position="1406"/>
    </location>
</feature>
<evidence type="ECO:0000313" key="12">
    <source>
        <dbReference type="Proteomes" id="UP000515135"/>
    </source>
</evidence>
<evidence type="ECO:0000256" key="2">
    <source>
        <dbReference type="ARBA" id="ARBA00022692"/>
    </source>
</evidence>
<keyword evidence="2 9" id="KW-0812">Transmembrane</keyword>
<name>A0A6P4Y0G7_BRABE</name>
<dbReference type="GO" id="GO:0016020">
    <property type="term" value="C:membrane"/>
    <property type="evidence" value="ECO:0007669"/>
    <property type="project" value="UniProtKB-SubCell"/>
</dbReference>
<dbReference type="FunFam" id="2.60.40.10:FF:000551">
    <property type="entry name" value="Protogenin A"/>
    <property type="match status" value="1"/>
</dbReference>
<dbReference type="SMART" id="SM00408">
    <property type="entry name" value="IGc2"/>
    <property type="match status" value="4"/>
</dbReference>
<evidence type="ECO:0000256" key="7">
    <source>
        <dbReference type="ARBA" id="ARBA00023319"/>
    </source>
</evidence>
<feature type="compositionally biased region" description="Polar residues" evidence="8">
    <location>
        <begin position="1278"/>
        <end position="1292"/>
    </location>
</feature>
<dbReference type="RefSeq" id="XP_019622380.1">
    <property type="nucleotide sequence ID" value="XM_019766821.1"/>
</dbReference>
<dbReference type="SMART" id="SM00409">
    <property type="entry name" value="IG"/>
    <property type="match status" value="4"/>
</dbReference>
<feature type="domain" description="Ig-like" evidence="10">
    <location>
        <begin position="144"/>
        <end position="233"/>
    </location>
</feature>
<dbReference type="InterPro" id="IPR003961">
    <property type="entry name" value="FN3_dom"/>
</dbReference>
<dbReference type="InterPro" id="IPR036179">
    <property type="entry name" value="Ig-like_dom_sf"/>
</dbReference>
<protein>
    <submittedName>
        <fullName evidence="13">Protogenin-like isoform X1</fullName>
    </submittedName>
</protein>
<dbReference type="GeneID" id="109468562"/>
<dbReference type="CDD" id="cd00063">
    <property type="entry name" value="FN3"/>
    <property type="match status" value="5"/>
</dbReference>
<dbReference type="PROSITE" id="PS50835">
    <property type="entry name" value="IG_LIKE"/>
    <property type="match status" value="4"/>
</dbReference>
<dbReference type="FunFam" id="2.60.40.10:FF:000930">
    <property type="entry name" value="immunoglobulin superfamily DCC subclass member 3"/>
    <property type="match status" value="1"/>
</dbReference>
<dbReference type="KEGG" id="bbel:109468562"/>
<dbReference type="Pfam" id="PF00041">
    <property type="entry name" value="fn3"/>
    <property type="match status" value="5"/>
</dbReference>
<accession>A0A6P4Y0G7</accession>
<keyword evidence="5 9" id="KW-0472">Membrane</keyword>
<dbReference type="Proteomes" id="UP000515135">
    <property type="component" value="Unplaced"/>
</dbReference>
<feature type="compositionally biased region" description="Basic and acidic residues" evidence="8">
    <location>
        <begin position="1395"/>
        <end position="1406"/>
    </location>
</feature>
<organism evidence="12 13">
    <name type="scientific">Branchiostoma belcheri</name>
    <name type="common">Amphioxus</name>
    <dbReference type="NCBI Taxonomy" id="7741"/>
    <lineage>
        <taxon>Eukaryota</taxon>
        <taxon>Metazoa</taxon>
        <taxon>Chordata</taxon>
        <taxon>Cephalochordata</taxon>
        <taxon>Leptocardii</taxon>
        <taxon>Amphioxiformes</taxon>
        <taxon>Branchiostomatidae</taxon>
        <taxon>Branchiostoma</taxon>
    </lineage>
</organism>
<proteinExistence type="predicted"/>
<evidence type="ECO:0000256" key="6">
    <source>
        <dbReference type="ARBA" id="ARBA00023157"/>
    </source>
</evidence>
<feature type="domain" description="Fibronectin type-III" evidence="11">
    <location>
        <begin position="731"/>
        <end position="825"/>
    </location>
</feature>
<dbReference type="PANTHER" id="PTHR44170:SF59">
    <property type="entry name" value="PROTOGENIN-LIKE"/>
    <property type="match status" value="1"/>
</dbReference>
<dbReference type="InterPro" id="IPR003599">
    <property type="entry name" value="Ig_sub"/>
</dbReference>
<dbReference type="Pfam" id="PF07679">
    <property type="entry name" value="I-set"/>
    <property type="match status" value="1"/>
</dbReference>
<evidence type="ECO:0000256" key="9">
    <source>
        <dbReference type="SAM" id="Phobius"/>
    </source>
</evidence>